<protein>
    <submittedName>
        <fullName evidence="1">Uncharacterized protein</fullName>
    </submittedName>
</protein>
<accession>A0AAW2CSN7</accession>
<reference evidence="1 2" key="1">
    <citation type="submission" date="2024-01" db="EMBL/GenBank/DDBJ databases">
        <title>A telomere-to-telomere, gap-free genome of sweet tea (Lithocarpus litseifolius).</title>
        <authorList>
            <person name="Zhou J."/>
        </authorList>
    </citation>
    <scope>NUCLEOTIDE SEQUENCE [LARGE SCALE GENOMIC DNA]</scope>
    <source>
        <strain evidence="1">Zhou-2022a</strain>
        <tissue evidence="1">Leaf</tissue>
    </source>
</reference>
<organism evidence="1 2">
    <name type="scientific">Lithocarpus litseifolius</name>
    <dbReference type="NCBI Taxonomy" id="425828"/>
    <lineage>
        <taxon>Eukaryota</taxon>
        <taxon>Viridiplantae</taxon>
        <taxon>Streptophyta</taxon>
        <taxon>Embryophyta</taxon>
        <taxon>Tracheophyta</taxon>
        <taxon>Spermatophyta</taxon>
        <taxon>Magnoliopsida</taxon>
        <taxon>eudicotyledons</taxon>
        <taxon>Gunneridae</taxon>
        <taxon>Pentapetalae</taxon>
        <taxon>rosids</taxon>
        <taxon>fabids</taxon>
        <taxon>Fagales</taxon>
        <taxon>Fagaceae</taxon>
        <taxon>Lithocarpus</taxon>
    </lineage>
</organism>
<proteinExistence type="predicted"/>
<comment type="caution">
    <text evidence="1">The sequence shown here is derived from an EMBL/GenBank/DDBJ whole genome shotgun (WGS) entry which is preliminary data.</text>
</comment>
<evidence type="ECO:0000313" key="1">
    <source>
        <dbReference type="EMBL" id="KAL0000215.1"/>
    </source>
</evidence>
<sequence>MAGEASYRNSIQYMCKSVDSMHGDDKEKGRRDGISQLSENKCQERNCQWNSSQDCEDFSPPQSGKSFLWPDAAVLALEKVAHKTLSSDFQKYNQKLRQLIFNLKISGSIRTTPYFSGITQTIILPKSIRRVEYRLIADCYNYSYVLLAIAGDPHRAYTAGVKVFYVHLFKNQDQAIYSVALGTLVPIDASKFFLAIELIQFITEKPMCPQSTLNTSRALEGVHGVHVVPHSPFALEETTKDGDFPQSNNRTSIIEVNQRLLMQWVWQLRPACLRPIQGCIQGDQNLSETVANVFTSLPFIALGIQAPRKSMSTKLYANSLIGVGVASSLYHSSRGKLRQYLRWADYTMIATATVCLSRALRDDNPKFLMAASAFLLPVQPLMVSAVHTGMMEVVFAKRASKDPDLRMAHNLHKMSSLLGGVLFIADDVFPRTPYIHAAWHLAAAVGVGTLNKLLD</sequence>
<keyword evidence="2" id="KW-1185">Reference proteome</keyword>
<dbReference type="PANTHER" id="PTHR35100">
    <property type="entry name" value="FOLD PROTEIN"/>
    <property type="match status" value="1"/>
</dbReference>
<dbReference type="AlphaFoldDB" id="A0AAW2CSN7"/>
<name>A0AAW2CSN7_9ROSI</name>
<gene>
    <name evidence="1" type="ORF">SO802_019817</name>
</gene>
<dbReference type="Proteomes" id="UP001459277">
    <property type="component" value="Unassembled WGS sequence"/>
</dbReference>
<dbReference type="PANTHER" id="PTHR35100:SF1">
    <property type="entry name" value="F15H11.13 PROTEIN"/>
    <property type="match status" value="1"/>
</dbReference>
<dbReference type="EMBL" id="JAZDWU010000006">
    <property type="protein sequence ID" value="KAL0000215.1"/>
    <property type="molecule type" value="Genomic_DNA"/>
</dbReference>
<evidence type="ECO:0000313" key="2">
    <source>
        <dbReference type="Proteomes" id="UP001459277"/>
    </source>
</evidence>